<gene>
    <name evidence="7" type="ORF">ANANG_G00241810</name>
</gene>
<feature type="domain" description="A20-type" evidence="5">
    <location>
        <begin position="13"/>
        <end position="47"/>
    </location>
</feature>
<dbReference type="Gene3D" id="1.20.1050.80">
    <property type="entry name" value="VPS9 domain"/>
    <property type="match status" value="1"/>
</dbReference>
<evidence type="ECO:0000256" key="1">
    <source>
        <dbReference type="ARBA" id="ARBA00022723"/>
    </source>
</evidence>
<keyword evidence="3" id="KW-0862">Zinc</keyword>
<evidence type="ECO:0008006" key="9">
    <source>
        <dbReference type="Google" id="ProtNLM"/>
    </source>
</evidence>
<dbReference type="GO" id="GO:0003677">
    <property type="term" value="F:DNA binding"/>
    <property type="evidence" value="ECO:0007669"/>
    <property type="project" value="InterPro"/>
</dbReference>
<protein>
    <recommendedName>
        <fullName evidence="9">Rab5 GDP/GTP exchange factor</fullName>
    </recommendedName>
</protein>
<evidence type="ECO:0000259" key="6">
    <source>
        <dbReference type="PROSITE" id="PS51205"/>
    </source>
</evidence>
<keyword evidence="2" id="KW-0863">Zinc-finger</keyword>
<feature type="compositionally biased region" description="Low complexity" evidence="4">
    <location>
        <begin position="384"/>
        <end position="393"/>
    </location>
</feature>
<dbReference type="AlphaFoldDB" id="A0A9D3LV84"/>
<dbReference type="Pfam" id="PF02204">
    <property type="entry name" value="VPS9"/>
    <property type="match status" value="1"/>
</dbReference>
<dbReference type="GO" id="GO:0005085">
    <property type="term" value="F:guanyl-nucleotide exchange factor activity"/>
    <property type="evidence" value="ECO:0007669"/>
    <property type="project" value="InterPro"/>
</dbReference>
<dbReference type="Gene3D" id="1.10.246.120">
    <property type="match status" value="1"/>
</dbReference>
<feature type="compositionally biased region" description="Low complexity" evidence="4">
    <location>
        <begin position="402"/>
        <end position="426"/>
    </location>
</feature>
<evidence type="ECO:0000313" key="8">
    <source>
        <dbReference type="Proteomes" id="UP001044222"/>
    </source>
</evidence>
<dbReference type="Gene3D" id="1.20.5.4770">
    <property type="match status" value="1"/>
</dbReference>
<evidence type="ECO:0000256" key="3">
    <source>
        <dbReference type="ARBA" id="ARBA00022833"/>
    </source>
</evidence>
<dbReference type="Proteomes" id="UP001044222">
    <property type="component" value="Chromosome 13"/>
</dbReference>
<name>A0A9D3LV84_ANGAN</name>
<organism evidence="7 8">
    <name type="scientific">Anguilla anguilla</name>
    <name type="common">European freshwater eel</name>
    <name type="synonym">Muraena anguilla</name>
    <dbReference type="NCBI Taxonomy" id="7936"/>
    <lineage>
        <taxon>Eukaryota</taxon>
        <taxon>Metazoa</taxon>
        <taxon>Chordata</taxon>
        <taxon>Craniata</taxon>
        <taxon>Vertebrata</taxon>
        <taxon>Euteleostomi</taxon>
        <taxon>Actinopterygii</taxon>
        <taxon>Neopterygii</taxon>
        <taxon>Teleostei</taxon>
        <taxon>Anguilliformes</taxon>
        <taxon>Anguillidae</taxon>
        <taxon>Anguilla</taxon>
    </lineage>
</organism>
<dbReference type="PANTHER" id="PTHR23101">
    <property type="entry name" value="RAB GDP/GTP EXCHANGE FACTOR"/>
    <property type="match status" value="1"/>
</dbReference>
<keyword evidence="8" id="KW-1185">Reference proteome</keyword>
<evidence type="ECO:0000259" key="5">
    <source>
        <dbReference type="PROSITE" id="PS51036"/>
    </source>
</evidence>
<comment type="caution">
    <text evidence="7">The sequence shown here is derived from an EMBL/GenBank/DDBJ whole genome shotgun (WGS) entry which is preliminary data.</text>
</comment>
<dbReference type="InterPro" id="IPR045046">
    <property type="entry name" value="Vps9-like"/>
</dbReference>
<dbReference type="GO" id="GO:0008270">
    <property type="term" value="F:zinc ion binding"/>
    <property type="evidence" value="ECO:0007669"/>
    <property type="project" value="UniProtKB-KW"/>
</dbReference>
<dbReference type="GO" id="GO:0031267">
    <property type="term" value="F:small GTPase binding"/>
    <property type="evidence" value="ECO:0007669"/>
    <property type="project" value="TreeGrafter"/>
</dbReference>
<dbReference type="InterPro" id="IPR037191">
    <property type="entry name" value="VPS9_dom_sf"/>
</dbReference>
<sequence length="426" mass="47563">MSRQREHRGIRVDRSELQCRKGCGYYGNAAWQGLCSKCYREEHQQARQRQIEEDWALAERLQREEEAAYASSKTASPRPSLAPLPQPEDRKSSTVTTVKKFFSPSLRTTPPRKESLGAHPTPSSSRPPGSATDRATRDFIDFLRPLQKLGQEVYQQSQTFTESAARKQTRSPEELSEGVQDFYQSLSDRLLSHFKGSTDSVERVMEQVEKYVMTRLHKAALCPVTAEDKRKDLALRRRIQDLHWVSVEMLCAPVDEEVAEVSDCVVKAITDLMEMDSRCVPSEKLTCVTRCSKRIIHAVKVTKRQPASADDFLPALIYTVLRSNPPRLQSNIQHITRFCHPSRLMKGEDGYYFTNLCCAVTFIEKMDAQSLNMSAEEFEWHMSGQPSPGKSAPAPAPGPEPGAGQRRAGPAGGAEPAAGPAAGRGP</sequence>
<dbReference type="InterPro" id="IPR003123">
    <property type="entry name" value="VPS9"/>
</dbReference>
<dbReference type="SUPFAM" id="SSF57716">
    <property type="entry name" value="Glucocorticoid receptor-like (DNA-binding domain)"/>
    <property type="match status" value="1"/>
</dbReference>
<dbReference type="SUPFAM" id="SSF109993">
    <property type="entry name" value="VPS9 domain"/>
    <property type="match status" value="1"/>
</dbReference>
<evidence type="ECO:0000256" key="4">
    <source>
        <dbReference type="SAM" id="MobiDB-lite"/>
    </source>
</evidence>
<dbReference type="Pfam" id="PF18151">
    <property type="entry name" value="DUF5601"/>
    <property type="match status" value="1"/>
</dbReference>
<dbReference type="GO" id="GO:0016192">
    <property type="term" value="P:vesicle-mediated transport"/>
    <property type="evidence" value="ECO:0007669"/>
    <property type="project" value="InterPro"/>
</dbReference>
<accession>A0A9D3LV84</accession>
<dbReference type="InterPro" id="IPR041545">
    <property type="entry name" value="DUF5601"/>
</dbReference>
<proteinExistence type="predicted"/>
<dbReference type="EMBL" id="JAFIRN010000013">
    <property type="protein sequence ID" value="KAG5837661.1"/>
    <property type="molecule type" value="Genomic_DNA"/>
</dbReference>
<dbReference type="GO" id="GO:0030139">
    <property type="term" value="C:endocytic vesicle"/>
    <property type="evidence" value="ECO:0007669"/>
    <property type="project" value="TreeGrafter"/>
</dbReference>
<feature type="region of interest" description="Disordered" evidence="4">
    <location>
        <begin position="380"/>
        <end position="426"/>
    </location>
</feature>
<dbReference type="InterPro" id="IPR002653">
    <property type="entry name" value="Znf_A20"/>
</dbReference>
<reference evidence="7" key="1">
    <citation type="submission" date="2021-01" db="EMBL/GenBank/DDBJ databases">
        <title>A chromosome-scale assembly of European eel, Anguilla anguilla.</title>
        <authorList>
            <person name="Henkel C."/>
            <person name="Jong-Raadsen S.A."/>
            <person name="Dufour S."/>
            <person name="Weltzien F.-A."/>
            <person name="Palstra A.P."/>
            <person name="Pelster B."/>
            <person name="Spaink H.P."/>
            <person name="Van Den Thillart G.E."/>
            <person name="Jansen H."/>
            <person name="Zahm M."/>
            <person name="Klopp C."/>
            <person name="Cedric C."/>
            <person name="Louis A."/>
            <person name="Berthelot C."/>
            <person name="Parey E."/>
            <person name="Roest Crollius H."/>
            <person name="Montfort J."/>
            <person name="Robinson-Rechavi M."/>
            <person name="Bucao C."/>
            <person name="Bouchez O."/>
            <person name="Gislard M."/>
            <person name="Lluch J."/>
            <person name="Milhes M."/>
            <person name="Lampietro C."/>
            <person name="Lopez Roques C."/>
            <person name="Donnadieu C."/>
            <person name="Braasch I."/>
            <person name="Desvignes T."/>
            <person name="Postlethwait J."/>
            <person name="Bobe J."/>
            <person name="Guiguen Y."/>
            <person name="Dirks R."/>
        </authorList>
    </citation>
    <scope>NUCLEOTIDE SEQUENCE</scope>
    <source>
        <strain evidence="7">Tag_6206</strain>
        <tissue evidence="7">Liver</tissue>
    </source>
</reference>
<dbReference type="SMART" id="SM00259">
    <property type="entry name" value="ZnF_A20"/>
    <property type="match status" value="1"/>
</dbReference>
<feature type="domain" description="VPS9" evidence="6">
    <location>
        <begin position="229"/>
        <end position="372"/>
    </location>
</feature>
<dbReference type="SMART" id="SM00167">
    <property type="entry name" value="VPS9"/>
    <property type="match status" value="1"/>
</dbReference>
<keyword evidence="1" id="KW-0479">Metal-binding</keyword>
<evidence type="ECO:0000256" key="2">
    <source>
        <dbReference type="ARBA" id="ARBA00022771"/>
    </source>
</evidence>
<feature type="region of interest" description="Disordered" evidence="4">
    <location>
        <begin position="66"/>
        <end position="134"/>
    </location>
</feature>
<dbReference type="PANTHER" id="PTHR23101:SF126">
    <property type="entry name" value="RAB5 GDP_GTP EXCHANGE FACTOR"/>
    <property type="match status" value="1"/>
</dbReference>
<dbReference type="PROSITE" id="PS51205">
    <property type="entry name" value="VPS9"/>
    <property type="match status" value="1"/>
</dbReference>
<dbReference type="Pfam" id="PF01754">
    <property type="entry name" value="zf-A20"/>
    <property type="match status" value="1"/>
</dbReference>
<dbReference type="GO" id="GO:0005829">
    <property type="term" value="C:cytosol"/>
    <property type="evidence" value="ECO:0007669"/>
    <property type="project" value="TreeGrafter"/>
</dbReference>
<evidence type="ECO:0000313" key="7">
    <source>
        <dbReference type="EMBL" id="KAG5837661.1"/>
    </source>
</evidence>
<dbReference type="PROSITE" id="PS51036">
    <property type="entry name" value="ZF_A20"/>
    <property type="match status" value="1"/>
</dbReference>